<dbReference type="PROSITE" id="PS50405">
    <property type="entry name" value="GST_CTER"/>
    <property type="match status" value="1"/>
</dbReference>
<dbReference type="EC" id="2.5.1.18" evidence="7"/>
<dbReference type="PROSITE" id="PS50404">
    <property type="entry name" value="GST_NTER"/>
    <property type="match status" value="1"/>
</dbReference>
<dbReference type="InterPro" id="IPR010987">
    <property type="entry name" value="Glutathione-S-Trfase_C-like"/>
</dbReference>
<dbReference type="GO" id="GO:0045174">
    <property type="term" value="F:glutathione dehydrogenase (ascorbate) activity"/>
    <property type="evidence" value="ECO:0007669"/>
    <property type="project" value="UniProtKB-UniRule"/>
</dbReference>
<feature type="domain" description="GST N-terminal" evidence="9">
    <location>
        <begin position="23"/>
        <end position="101"/>
    </location>
</feature>
<organism evidence="11 12">
    <name type="scientific">Mesorhabditis spiculigera</name>
    <dbReference type="NCBI Taxonomy" id="96644"/>
    <lineage>
        <taxon>Eukaryota</taxon>
        <taxon>Metazoa</taxon>
        <taxon>Ecdysozoa</taxon>
        <taxon>Nematoda</taxon>
        <taxon>Chromadorea</taxon>
        <taxon>Rhabditida</taxon>
        <taxon>Rhabditina</taxon>
        <taxon>Rhabditomorpha</taxon>
        <taxon>Rhabditoidea</taxon>
        <taxon>Rhabditidae</taxon>
        <taxon>Mesorhabditinae</taxon>
        <taxon>Mesorhabditis</taxon>
    </lineage>
</organism>
<dbReference type="PRINTS" id="PR01625">
    <property type="entry name" value="GSTRNSFRASEO"/>
</dbReference>
<evidence type="ECO:0000313" key="11">
    <source>
        <dbReference type="EMBL" id="CAJ0571779.1"/>
    </source>
</evidence>
<comment type="catalytic activity">
    <reaction evidence="5 7">
        <text>methylarsonate + 2 glutathione + H(+) = methylarsonous acid + glutathione disulfide + H2O</text>
        <dbReference type="Rhea" id="RHEA:15969"/>
        <dbReference type="ChEBI" id="CHEBI:15377"/>
        <dbReference type="ChEBI" id="CHEBI:15378"/>
        <dbReference type="ChEBI" id="CHEBI:17826"/>
        <dbReference type="ChEBI" id="CHEBI:33409"/>
        <dbReference type="ChEBI" id="CHEBI:57925"/>
        <dbReference type="ChEBI" id="CHEBI:58297"/>
        <dbReference type="EC" id="1.20.4.2"/>
    </reaction>
</comment>
<dbReference type="GO" id="GO:0004364">
    <property type="term" value="F:glutathione transferase activity"/>
    <property type="evidence" value="ECO:0007669"/>
    <property type="project" value="UniProtKB-UniRule"/>
</dbReference>
<accession>A0AA36CMG0</accession>
<keyword evidence="2 7" id="KW-0808">Transferase</keyword>
<dbReference type="Pfam" id="PF00043">
    <property type="entry name" value="GST_C"/>
    <property type="match status" value="1"/>
</dbReference>
<evidence type="ECO:0000256" key="7">
    <source>
        <dbReference type="RuleBase" id="RU368071"/>
    </source>
</evidence>
<dbReference type="InterPro" id="IPR004045">
    <property type="entry name" value="Glutathione_S-Trfase_N"/>
</dbReference>
<dbReference type="GO" id="GO:0006749">
    <property type="term" value="P:glutathione metabolic process"/>
    <property type="evidence" value="ECO:0007669"/>
    <property type="project" value="UniProtKB-UniRule"/>
</dbReference>
<feature type="non-terminal residue" evidence="11">
    <location>
        <position position="1"/>
    </location>
</feature>
<keyword evidence="3 7" id="KW-0560">Oxidoreductase</keyword>
<dbReference type="SUPFAM" id="SSF52833">
    <property type="entry name" value="Thioredoxin-like"/>
    <property type="match status" value="1"/>
</dbReference>
<dbReference type="Gene3D" id="3.40.30.10">
    <property type="entry name" value="Glutaredoxin"/>
    <property type="match status" value="1"/>
</dbReference>
<gene>
    <name evidence="11" type="ORF">MSPICULIGERA_LOCUS10179</name>
</gene>
<dbReference type="GO" id="GO:0050610">
    <property type="term" value="F:methylarsonate reductase activity"/>
    <property type="evidence" value="ECO:0007669"/>
    <property type="project" value="UniProtKB-UniRule"/>
</dbReference>
<comment type="caution">
    <text evidence="11">The sequence shown here is derived from an EMBL/GenBank/DDBJ whole genome shotgun (WGS) entry which is preliminary data.</text>
</comment>
<evidence type="ECO:0000256" key="5">
    <source>
        <dbReference type="ARBA" id="ARBA00048353"/>
    </source>
</evidence>
<dbReference type="FunFam" id="1.20.1050.10:FF:000009">
    <property type="entry name" value="Glutathione S-transferase omega-1"/>
    <property type="match status" value="1"/>
</dbReference>
<dbReference type="EC" id="1.8.5.1" evidence="7"/>
<dbReference type="Gene3D" id="1.20.1050.10">
    <property type="match status" value="1"/>
</dbReference>
<keyword evidence="12" id="KW-1185">Reference proteome</keyword>
<evidence type="ECO:0000256" key="8">
    <source>
        <dbReference type="SAM" id="MobiDB-lite"/>
    </source>
</evidence>
<protein>
    <recommendedName>
        <fullName evidence="7">Glutathione S-transferase omega</fullName>
        <shortName evidence="7">GSTO</shortName>
        <ecNumber evidence="7">1.20.4.2</ecNumber>
        <ecNumber evidence="7">1.8.5.1</ecNumber>
        <ecNumber evidence="7">2.5.1.18</ecNumber>
    </recommendedName>
    <alternativeName>
        <fullName evidence="7">Glutathione-dependent dehydroascorbate reductase</fullName>
    </alternativeName>
    <alternativeName>
        <fullName evidence="7">Monomethylarsonic acid reductase</fullName>
    </alternativeName>
</protein>
<evidence type="ECO:0000313" key="12">
    <source>
        <dbReference type="Proteomes" id="UP001177023"/>
    </source>
</evidence>
<evidence type="ECO:0000256" key="1">
    <source>
        <dbReference type="ARBA" id="ARBA00011067"/>
    </source>
</evidence>
<dbReference type="SUPFAM" id="SSF47616">
    <property type="entry name" value="GST C-terminal domain-like"/>
    <property type="match status" value="1"/>
</dbReference>
<dbReference type="PANTHER" id="PTHR43968">
    <property type="match status" value="1"/>
</dbReference>
<evidence type="ECO:0000259" key="10">
    <source>
        <dbReference type="PROSITE" id="PS50405"/>
    </source>
</evidence>
<dbReference type="Pfam" id="PF13417">
    <property type="entry name" value="GST_N_3"/>
    <property type="match status" value="1"/>
</dbReference>
<dbReference type="InterPro" id="IPR040079">
    <property type="entry name" value="Glutathione_S-Trfase"/>
</dbReference>
<sequence>MVITGIHSKVLKKGDPCPPLVAGQIRLYTMRFCPWAKRVIITCAKKGIDLEVVNVNLMDKPEWYFQKHYAGKVPCLEVDGKYVTESWVIVQYLEDRFAKNPILPSDPFERANQRVIAERNVAISTAFHSIMASFKDDSVLEEGLEKMAVAFEDAEKLLNADYFAGSEPGYADYLTFAFVEKMWWCAHIDGYKAFEVEKFPCEKRYPKLTKWFALMLAKPEFKESQIDVNTFVRFLSSFKAGNPDYDIDLSTRHLQFSHQPESNLPQHRTPETFFSKTSHMP</sequence>
<proteinExistence type="inferred from homology"/>
<feature type="domain" description="GST C-terminal" evidence="10">
    <location>
        <begin position="106"/>
        <end position="238"/>
    </location>
</feature>
<evidence type="ECO:0000259" key="9">
    <source>
        <dbReference type="PROSITE" id="PS50404"/>
    </source>
</evidence>
<dbReference type="AlphaFoldDB" id="A0AA36CMG0"/>
<dbReference type="InterPro" id="IPR036282">
    <property type="entry name" value="Glutathione-S-Trfase_C_sf"/>
</dbReference>
<dbReference type="FunFam" id="3.40.30.10:FF:000123">
    <property type="entry name" value="Glutathione transferase o1"/>
    <property type="match status" value="1"/>
</dbReference>
<dbReference type="InterPro" id="IPR004046">
    <property type="entry name" value="GST_C"/>
</dbReference>
<dbReference type="GO" id="GO:0005737">
    <property type="term" value="C:cytoplasm"/>
    <property type="evidence" value="ECO:0007669"/>
    <property type="project" value="InterPro"/>
</dbReference>
<dbReference type="SFLD" id="SFLDG00358">
    <property type="entry name" value="Main_(cytGST)"/>
    <property type="match status" value="1"/>
</dbReference>
<dbReference type="PANTHER" id="PTHR43968:SF6">
    <property type="entry name" value="GLUTATHIONE S-TRANSFERASE OMEGA"/>
    <property type="match status" value="1"/>
</dbReference>
<dbReference type="InterPro" id="IPR050983">
    <property type="entry name" value="GST_Omega/HSP26"/>
</dbReference>
<comment type="similarity">
    <text evidence="1 7">Belongs to the GST superfamily. Omega family.</text>
</comment>
<dbReference type="InterPro" id="IPR036249">
    <property type="entry name" value="Thioredoxin-like_sf"/>
</dbReference>
<evidence type="ECO:0000256" key="6">
    <source>
        <dbReference type="ARBA" id="ARBA00049544"/>
    </source>
</evidence>
<name>A0AA36CMG0_9BILA</name>
<dbReference type="EMBL" id="CATQJA010002582">
    <property type="protein sequence ID" value="CAJ0571779.1"/>
    <property type="molecule type" value="Genomic_DNA"/>
</dbReference>
<dbReference type="InterPro" id="IPR005442">
    <property type="entry name" value="GST_omega"/>
</dbReference>
<reference evidence="11" key="1">
    <citation type="submission" date="2023-06" db="EMBL/GenBank/DDBJ databases">
        <authorList>
            <person name="Delattre M."/>
        </authorList>
    </citation>
    <scope>NUCLEOTIDE SEQUENCE</scope>
    <source>
        <strain evidence="11">AF72</strain>
    </source>
</reference>
<dbReference type="EC" id="1.20.4.2" evidence="7"/>
<dbReference type="SFLD" id="SFLDS00019">
    <property type="entry name" value="Glutathione_Transferase_(cytos"/>
    <property type="match status" value="1"/>
</dbReference>
<dbReference type="Proteomes" id="UP001177023">
    <property type="component" value="Unassembled WGS sequence"/>
</dbReference>
<evidence type="ECO:0000256" key="3">
    <source>
        <dbReference type="ARBA" id="ARBA00023002"/>
    </source>
</evidence>
<feature type="region of interest" description="Disordered" evidence="8">
    <location>
        <begin position="258"/>
        <end position="281"/>
    </location>
</feature>
<evidence type="ECO:0000256" key="4">
    <source>
        <dbReference type="ARBA" id="ARBA00047960"/>
    </source>
</evidence>
<comment type="function">
    <text evidence="7">Exhibits glutathione-dependent thiol transferase activity. Has high dehydroascorbate reductase activity and may contribute to the recycling of ascorbic acid. Participates in the biotransformation of inorganic arsenic and reduces monomethylarsonic acid (MMA).</text>
</comment>
<comment type="catalytic activity">
    <reaction evidence="4 7">
        <text>RX + glutathione = an S-substituted glutathione + a halide anion + H(+)</text>
        <dbReference type="Rhea" id="RHEA:16437"/>
        <dbReference type="ChEBI" id="CHEBI:15378"/>
        <dbReference type="ChEBI" id="CHEBI:16042"/>
        <dbReference type="ChEBI" id="CHEBI:17792"/>
        <dbReference type="ChEBI" id="CHEBI:57925"/>
        <dbReference type="ChEBI" id="CHEBI:90779"/>
        <dbReference type="EC" id="2.5.1.18"/>
    </reaction>
</comment>
<comment type="catalytic activity">
    <reaction evidence="6 7">
        <text>L-dehydroascorbate + 2 glutathione = glutathione disulfide + L-ascorbate</text>
        <dbReference type="Rhea" id="RHEA:24424"/>
        <dbReference type="ChEBI" id="CHEBI:38290"/>
        <dbReference type="ChEBI" id="CHEBI:57925"/>
        <dbReference type="ChEBI" id="CHEBI:58297"/>
        <dbReference type="ChEBI" id="CHEBI:58539"/>
        <dbReference type="EC" id="1.8.5.1"/>
    </reaction>
</comment>
<evidence type="ECO:0000256" key="2">
    <source>
        <dbReference type="ARBA" id="ARBA00022679"/>
    </source>
</evidence>